<evidence type="ECO:0000256" key="1">
    <source>
        <dbReference type="SAM" id="MobiDB-lite"/>
    </source>
</evidence>
<dbReference type="OrthoDB" id="4814848at2759"/>
<evidence type="ECO:0000313" key="2">
    <source>
        <dbReference type="EMBL" id="KAF4584159.1"/>
    </source>
</evidence>
<gene>
    <name evidence="2" type="ORF">GQ602_005532</name>
</gene>
<feature type="compositionally biased region" description="Low complexity" evidence="1">
    <location>
        <begin position="144"/>
        <end position="156"/>
    </location>
</feature>
<feature type="compositionally biased region" description="Basic and acidic residues" evidence="1">
    <location>
        <begin position="158"/>
        <end position="176"/>
    </location>
</feature>
<keyword evidence="3" id="KW-1185">Reference proteome</keyword>
<proteinExistence type="predicted"/>
<sequence>MTAQLQPPPFISHALMDGQVPDQSLLIGAHQAEPGPFTPNWADELASFDPDYLDDLEPLAPVRPDNLELFQPNLFVPQPNSSTACTGFDMSTIDPAPLSGCFPADTWDPTQGNSPALPFGHGTLPVNNSGLDGFPDLNGNAFRPSSSPSSSKTTSPGRNREEELRRQVREFSSTDKTKLHKLRLHQESQDPYETILTAQANVVPTRQFPGLFLNADAANQARSSLQTLMRLPNKECTTPADDPTFPVTDADMVAVVASVFDAICDWSYLLEWKSVLCRNARVRITDELVARRSGPGVGHTDAENIRPTSPELADMLPPLEVQQKKVLGQVPSDLAIECISWAIVQAAIKSQQGDTQIPFCARMEAICFALRLSKQLVKSLLTAGDGWILRIVNCPKKEFHFKGKNRQRNAKRMR</sequence>
<accession>A0A8H4Q3M9</accession>
<comment type="caution">
    <text evidence="2">The sequence shown here is derived from an EMBL/GenBank/DDBJ whole genome shotgun (WGS) entry which is preliminary data.</text>
</comment>
<feature type="region of interest" description="Disordered" evidence="1">
    <location>
        <begin position="112"/>
        <end position="176"/>
    </location>
</feature>
<reference evidence="2 3" key="1">
    <citation type="journal article" date="2020" name="G3 (Bethesda)">
        <title>Genetic Underpinnings of Host Manipulation by Ophiocordyceps as Revealed by Comparative Transcriptomics.</title>
        <authorList>
            <person name="Will I."/>
            <person name="Das B."/>
            <person name="Trinh T."/>
            <person name="Brachmann A."/>
            <person name="Ohm R.A."/>
            <person name="de Bekker C."/>
        </authorList>
    </citation>
    <scope>NUCLEOTIDE SEQUENCE [LARGE SCALE GENOMIC DNA]</scope>
    <source>
        <strain evidence="2 3">EC05</strain>
    </source>
</reference>
<dbReference type="AlphaFoldDB" id="A0A8H4Q3M9"/>
<name>A0A8H4Q3M9_9HYPO</name>
<dbReference type="Proteomes" id="UP000562929">
    <property type="component" value="Unassembled WGS sequence"/>
</dbReference>
<organism evidence="2 3">
    <name type="scientific">Ophiocordyceps camponoti-floridani</name>
    <dbReference type="NCBI Taxonomy" id="2030778"/>
    <lineage>
        <taxon>Eukaryota</taxon>
        <taxon>Fungi</taxon>
        <taxon>Dikarya</taxon>
        <taxon>Ascomycota</taxon>
        <taxon>Pezizomycotina</taxon>
        <taxon>Sordariomycetes</taxon>
        <taxon>Hypocreomycetidae</taxon>
        <taxon>Hypocreales</taxon>
        <taxon>Ophiocordycipitaceae</taxon>
        <taxon>Ophiocordyceps</taxon>
    </lineage>
</organism>
<dbReference type="EMBL" id="JAACLJ010000006">
    <property type="protein sequence ID" value="KAF4584159.1"/>
    <property type="molecule type" value="Genomic_DNA"/>
</dbReference>
<protein>
    <submittedName>
        <fullName evidence="2">Uncharacterized protein</fullName>
    </submittedName>
</protein>
<evidence type="ECO:0000313" key="3">
    <source>
        <dbReference type="Proteomes" id="UP000562929"/>
    </source>
</evidence>